<dbReference type="EMBL" id="CAKMUD010000001">
    <property type="protein sequence ID" value="CAH1566271.1"/>
    <property type="molecule type" value="Genomic_DNA"/>
</dbReference>
<reference evidence="1" key="1">
    <citation type="submission" date="2022-01" db="EMBL/GenBank/DDBJ databases">
        <authorList>
            <person name="Lagorce A."/>
        </authorList>
    </citation>
    <scope>NUCLEOTIDE SEQUENCE</scope>
    <source>
        <strain evidence="1">Th15_F1_A12</strain>
    </source>
</reference>
<organism evidence="1 2">
    <name type="scientific">Vibrio jasicida</name>
    <dbReference type="NCBI Taxonomy" id="766224"/>
    <lineage>
        <taxon>Bacteria</taxon>
        <taxon>Pseudomonadati</taxon>
        <taxon>Pseudomonadota</taxon>
        <taxon>Gammaproteobacteria</taxon>
        <taxon>Vibrionales</taxon>
        <taxon>Vibrionaceae</taxon>
        <taxon>Vibrio</taxon>
    </lineage>
</organism>
<comment type="caution">
    <text evidence="1">The sequence shown here is derived from an EMBL/GenBank/DDBJ whole genome shotgun (WGS) entry which is preliminary data.</text>
</comment>
<name>A0AAU9QFI5_9VIBR</name>
<dbReference type="AlphaFoldDB" id="A0AAU9QFI5"/>
<dbReference type="Proteomes" id="UP001295462">
    <property type="component" value="Unassembled WGS sequence"/>
</dbReference>
<accession>A0AAU9QFI5</accession>
<proteinExistence type="predicted"/>
<evidence type="ECO:0000313" key="1">
    <source>
        <dbReference type="EMBL" id="CAH1566271.1"/>
    </source>
</evidence>
<gene>
    <name evidence="1" type="ORF">THF1A12_10464</name>
</gene>
<evidence type="ECO:0000313" key="2">
    <source>
        <dbReference type="Proteomes" id="UP001295462"/>
    </source>
</evidence>
<protein>
    <submittedName>
        <fullName evidence="1">Uncharacterized protein</fullName>
    </submittedName>
</protein>
<sequence length="55" mass="6699">MQVTSHFTMFIKYIKNRTLYLIFNNLDKNQLISKGKFFNSIHKNRLIRHQKQTTV</sequence>